<comment type="caution">
    <text evidence="4">The sequence shown here is derived from an EMBL/GenBank/DDBJ whole genome shotgun (WGS) entry which is preliminary data.</text>
</comment>
<feature type="transmembrane region" description="Helical" evidence="1">
    <location>
        <begin position="451"/>
        <end position="473"/>
    </location>
</feature>
<dbReference type="Pfam" id="PF20146">
    <property type="entry name" value="NRF"/>
    <property type="match status" value="1"/>
</dbReference>
<feature type="chain" id="PRO_5039906961" description="Nose resistant-to-fluoxetine protein N-terminal domain-containing protein" evidence="2">
    <location>
        <begin position="19"/>
        <end position="630"/>
    </location>
</feature>
<sequence>MIFMKFPFLVFIFTKVESHKFSETFKILNESEECYKNLQQLIKFNKFDKMIETWSNFSKDFTHGNSYDFGDFDKCLSLTFANIQPQHCLIQYEYKPTSKHSIVSVLPKVLYLNYDWKNMDRKFGGAICIPQSCTVENVRQIMKEVFNETDFVQTEDYDQKNYCQKTRNVYRIELDTLRVVSIICLSSVAFLVAIGTILTFFKQTSFTIKIFQCFSVIENFKTLLDFSTTNSTIKCINGIKAICLVLVFFIHSIIMELIFPFSDGKEFQNILQDNKIAFIYAKLSFIMDSFFIVSGVLVGRTLLYSKNFTFWKFLIQRYMRLTLLTLFLICLAAFNYTILKLFSKPFIYAEHTVIDNCKNYWWTTALNIQTFINPKNMCISHAWYASILFQLSISAAIVHLILKKLTKFKKIFCYGFIMISALVLRIFIFATRESIYDAKIDKVFDINSNDILADTYFTNTTKIISLFSGVFLAHLIDRYDKISFFKNEKLNKIIIKSAFYSSVILILLCPFVSWPVPKYLAIIIGLLWIVATNIVIYACHKNYGGIINDFLSLKIWIPISKMALSIYLVSFPYQGILTITRKKPYETITRDDVIFGLFYDIWCALPPTLMIYITIECSITNLANLITKRA</sequence>
<dbReference type="Proteomes" id="UP001107558">
    <property type="component" value="Chromosome 2"/>
</dbReference>
<dbReference type="SMART" id="SM00703">
    <property type="entry name" value="NRF"/>
    <property type="match status" value="1"/>
</dbReference>
<dbReference type="GO" id="GO:0016747">
    <property type="term" value="F:acyltransferase activity, transferring groups other than amino-acyl groups"/>
    <property type="evidence" value="ECO:0007669"/>
    <property type="project" value="InterPro"/>
</dbReference>
<feature type="transmembrane region" description="Helical" evidence="1">
    <location>
        <begin position="179"/>
        <end position="201"/>
    </location>
</feature>
<dbReference type="InterPro" id="IPR002656">
    <property type="entry name" value="Acyl_transf_3_dom"/>
</dbReference>
<feature type="transmembrane region" description="Helical" evidence="1">
    <location>
        <begin position="318"/>
        <end position="338"/>
    </location>
</feature>
<feature type="transmembrane region" description="Helical" evidence="1">
    <location>
        <begin position="241"/>
        <end position="259"/>
    </location>
</feature>
<feature type="transmembrane region" description="Helical" evidence="1">
    <location>
        <begin position="551"/>
        <end position="573"/>
    </location>
</feature>
<keyword evidence="1" id="KW-1133">Transmembrane helix</keyword>
<evidence type="ECO:0000313" key="4">
    <source>
        <dbReference type="EMBL" id="KAG5675344.1"/>
    </source>
</evidence>
<keyword evidence="5" id="KW-1185">Reference proteome</keyword>
<dbReference type="InterPro" id="IPR006621">
    <property type="entry name" value="Nose-resist-to-fluoxetine_N"/>
</dbReference>
<dbReference type="EMBL" id="JADBJN010000002">
    <property type="protein sequence ID" value="KAG5675344.1"/>
    <property type="molecule type" value="Genomic_DNA"/>
</dbReference>
<feature type="transmembrane region" description="Helical" evidence="1">
    <location>
        <begin position="519"/>
        <end position="539"/>
    </location>
</feature>
<dbReference type="Pfam" id="PF01757">
    <property type="entry name" value="Acyl_transf_3"/>
    <property type="match status" value="1"/>
</dbReference>
<feature type="transmembrane region" description="Helical" evidence="1">
    <location>
        <begin position="493"/>
        <end position="513"/>
    </location>
</feature>
<accession>A0A9J6C0A4</accession>
<reference evidence="4" key="1">
    <citation type="submission" date="2021-03" db="EMBL/GenBank/DDBJ databases">
        <title>Chromosome level genome of the anhydrobiotic midge Polypedilum vanderplanki.</title>
        <authorList>
            <person name="Yoshida Y."/>
            <person name="Kikawada T."/>
            <person name="Gusev O."/>
        </authorList>
    </citation>
    <scope>NUCLEOTIDE SEQUENCE</scope>
    <source>
        <strain evidence="4">NIAS01</strain>
        <tissue evidence="4">Whole body or cell culture</tissue>
    </source>
</reference>
<dbReference type="InterPro" id="IPR052728">
    <property type="entry name" value="O2_lipid_transport_reg"/>
</dbReference>
<dbReference type="PANTHER" id="PTHR11161:SF0">
    <property type="entry name" value="O-ACYLTRANSFERASE LIKE PROTEIN"/>
    <property type="match status" value="1"/>
</dbReference>
<feature type="transmembrane region" description="Helical" evidence="1">
    <location>
        <begin position="382"/>
        <end position="402"/>
    </location>
</feature>
<keyword evidence="1" id="KW-0472">Membrane</keyword>
<protein>
    <recommendedName>
        <fullName evidence="3">Nose resistant-to-fluoxetine protein N-terminal domain-containing protein</fullName>
    </recommendedName>
</protein>
<proteinExistence type="predicted"/>
<feature type="domain" description="Nose resistant-to-fluoxetine protein N-terminal" evidence="3">
    <location>
        <begin position="31"/>
        <end position="160"/>
    </location>
</feature>
<keyword evidence="2" id="KW-0732">Signal</keyword>
<evidence type="ECO:0000256" key="2">
    <source>
        <dbReference type="SAM" id="SignalP"/>
    </source>
</evidence>
<dbReference type="AlphaFoldDB" id="A0A9J6C0A4"/>
<gene>
    <name evidence="4" type="ORF">PVAND_005254</name>
</gene>
<dbReference type="PANTHER" id="PTHR11161">
    <property type="entry name" value="O-ACYLTRANSFERASE"/>
    <property type="match status" value="1"/>
</dbReference>
<dbReference type="OrthoDB" id="118951at2759"/>
<feature type="transmembrane region" description="Helical" evidence="1">
    <location>
        <begin position="279"/>
        <end position="298"/>
    </location>
</feature>
<feature type="transmembrane region" description="Helical" evidence="1">
    <location>
        <begin position="593"/>
        <end position="615"/>
    </location>
</feature>
<evidence type="ECO:0000256" key="1">
    <source>
        <dbReference type="SAM" id="Phobius"/>
    </source>
</evidence>
<feature type="transmembrane region" description="Helical" evidence="1">
    <location>
        <begin position="411"/>
        <end position="431"/>
    </location>
</feature>
<organism evidence="4 5">
    <name type="scientific">Polypedilum vanderplanki</name>
    <name type="common">Sleeping chironomid midge</name>
    <dbReference type="NCBI Taxonomy" id="319348"/>
    <lineage>
        <taxon>Eukaryota</taxon>
        <taxon>Metazoa</taxon>
        <taxon>Ecdysozoa</taxon>
        <taxon>Arthropoda</taxon>
        <taxon>Hexapoda</taxon>
        <taxon>Insecta</taxon>
        <taxon>Pterygota</taxon>
        <taxon>Neoptera</taxon>
        <taxon>Endopterygota</taxon>
        <taxon>Diptera</taxon>
        <taxon>Nematocera</taxon>
        <taxon>Chironomoidea</taxon>
        <taxon>Chironomidae</taxon>
        <taxon>Chironominae</taxon>
        <taxon>Polypedilum</taxon>
        <taxon>Polypedilum</taxon>
    </lineage>
</organism>
<evidence type="ECO:0000313" key="5">
    <source>
        <dbReference type="Proteomes" id="UP001107558"/>
    </source>
</evidence>
<evidence type="ECO:0000259" key="3">
    <source>
        <dbReference type="SMART" id="SM00703"/>
    </source>
</evidence>
<feature type="signal peptide" evidence="2">
    <location>
        <begin position="1"/>
        <end position="18"/>
    </location>
</feature>
<keyword evidence="1" id="KW-0812">Transmembrane</keyword>
<name>A0A9J6C0A4_POLVA</name>